<dbReference type="EMBL" id="CAOQHR010000011">
    <property type="protein sequence ID" value="CAI6340803.1"/>
    <property type="molecule type" value="Genomic_DNA"/>
</dbReference>
<reference evidence="1" key="1">
    <citation type="submission" date="2023-01" db="EMBL/GenBank/DDBJ databases">
        <authorList>
            <person name="Van Ghelder C."/>
            <person name="Rancurel C."/>
        </authorList>
    </citation>
    <scope>NUCLEOTIDE SEQUENCE</scope>
    <source>
        <strain evidence="1">CNCM I-4278</strain>
    </source>
</reference>
<gene>
    <name evidence="1" type="ORF">PDIGIT_LOCUS13988</name>
</gene>
<sequence length="59" mass="6302">MTFVGGPTTTRCCLAFLTCGQHFRQPHTCHPGGSDSFSKGSIFREVAIARVSRKGNSAS</sequence>
<keyword evidence="2" id="KW-1185">Reference proteome</keyword>
<dbReference type="Proteomes" id="UP001152607">
    <property type="component" value="Unassembled WGS sequence"/>
</dbReference>
<comment type="caution">
    <text evidence="1">The sequence shown here is derived from an EMBL/GenBank/DDBJ whole genome shotgun (WGS) entry which is preliminary data.</text>
</comment>
<name>A0A9W4XRC8_9PLEO</name>
<organism evidence="1 2">
    <name type="scientific">Periconia digitata</name>
    <dbReference type="NCBI Taxonomy" id="1303443"/>
    <lineage>
        <taxon>Eukaryota</taxon>
        <taxon>Fungi</taxon>
        <taxon>Dikarya</taxon>
        <taxon>Ascomycota</taxon>
        <taxon>Pezizomycotina</taxon>
        <taxon>Dothideomycetes</taxon>
        <taxon>Pleosporomycetidae</taxon>
        <taxon>Pleosporales</taxon>
        <taxon>Massarineae</taxon>
        <taxon>Periconiaceae</taxon>
        <taxon>Periconia</taxon>
    </lineage>
</organism>
<dbReference type="AlphaFoldDB" id="A0A9W4XRC8"/>
<proteinExistence type="predicted"/>
<accession>A0A9W4XRC8</accession>
<evidence type="ECO:0000313" key="2">
    <source>
        <dbReference type="Proteomes" id="UP001152607"/>
    </source>
</evidence>
<protein>
    <submittedName>
        <fullName evidence="1">Uncharacterized protein</fullName>
    </submittedName>
</protein>
<evidence type="ECO:0000313" key="1">
    <source>
        <dbReference type="EMBL" id="CAI6340803.1"/>
    </source>
</evidence>